<dbReference type="EMBL" id="CP041742">
    <property type="protein sequence ID" value="QDQ73728.1"/>
    <property type="molecule type" value="Genomic_DNA"/>
</dbReference>
<dbReference type="AlphaFoldDB" id="A0A516V5D6"/>
<name>A0A516V5D6_9GAMM</name>
<evidence type="ECO:0000313" key="3">
    <source>
        <dbReference type="Proteomes" id="UP000315891"/>
    </source>
</evidence>
<dbReference type="RefSeq" id="WP_143879240.1">
    <property type="nucleotide sequence ID" value="NZ_BAABLZ010000001.1"/>
</dbReference>
<keyword evidence="3" id="KW-1185">Reference proteome</keyword>
<dbReference type="OrthoDB" id="7493123at2"/>
<accession>A0A516V5D6</accession>
<reference evidence="2 3" key="1">
    <citation type="submission" date="2019-07" db="EMBL/GenBank/DDBJ databases">
        <title>Lysobacter weifangensis sp. nov., isolated from bensulfuron-methyl contaminated farmland soil.</title>
        <authorList>
            <person name="Zhao H."/>
        </authorList>
    </citation>
    <scope>NUCLEOTIDE SEQUENCE [LARGE SCALE GENOMIC DNA]</scope>
    <source>
        <strain evidence="2 3">CC-Bw-6</strain>
    </source>
</reference>
<dbReference type="PROSITE" id="PS51257">
    <property type="entry name" value="PROKAR_LIPOPROTEIN"/>
    <property type="match status" value="1"/>
</dbReference>
<keyword evidence="2" id="KW-0675">Receptor</keyword>
<evidence type="ECO:0000256" key="1">
    <source>
        <dbReference type="SAM" id="SignalP"/>
    </source>
</evidence>
<gene>
    <name evidence="2" type="ORF">FNZ56_07500</name>
</gene>
<proteinExistence type="predicted"/>
<feature type="chain" id="PRO_5022009576" evidence="1">
    <location>
        <begin position="23"/>
        <end position="317"/>
    </location>
</feature>
<protein>
    <submittedName>
        <fullName evidence="2">TonB-dependent receptor</fullName>
    </submittedName>
</protein>
<organism evidence="2 3">
    <name type="scientific">Pseudoluteimonas lycopersici</name>
    <dbReference type="NCBI Taxonomy" id="1324796"/>
    <lineage>
        <taxon>Bacteria</taxon>
        <taxon>Pseudomonadati</taxon>
        <taxon>Pseudomonadota</taxon>
        <taxon>Gammaproteobacteria</taxon>
        <taxon>Lysobacterales</taxon>
        <taxon>Lysobacteraceae</taxon>
        <taxon>Pseudoluteimonas</taxon>
    </lineage>
</organism>
<dbReference type="SUPFAM" id="SSF56935">
    <property type="entry name" value="Porins"/>
    <property type="match status" value="1"/>
</dbReference>
<keyword evidence="1" id="KW-0732">Signal</keyword>
<dbReference type="Proteomes" id="UP000315891">
    <property type="component" value="Chromosome"/>
</dbReference>
<feature type="signal peptide" evidence="1">
    <location>
        <begin position="1"/>
        <end position="22"/>
    </location>
</feature>
<evidence type="ECO:0000313" key="2">
    <source>
        <dbReference type="EMBL" id="QDQ73728.1"/>
    </source>
</evidence>
<sequence>MHSILARAASGALFLASFAASACSSCGCTLSSDWDSQGYANDSGFRIDLRFDYLNQSRLVSGRDEIDRGDIALPSDREIERDTINRYTTLGLDYSPNADWGVNLQLPWIDRSHATWPEGETELTTSDTHALGDVRVLARYQGFRPQHDVGLQFGLKLPTGHHDETFDMGDEAGEPLDRGLQPGSGSTDLLLGVYKFGALAQNWDVFAQGQAQLAIATQDDYRPGSSLSLNTGLRYLGFGRWTPQLQLNLRSARRDSGDEADAENSGGTFAYLSPGLSVAIGERWHAYGFVQLPVYERANGLQLAPRITASLGMRYRF</sequence>